<dbReference type="InterPro" id="IPR026950">
    <property type="entry name" value="Caps_assemb_Wzi"/>
</dbReference>
<dbReference type="STRING" id="1379870.SD10_10985"/>
<keyword evidence="2" id="KW-0449">Lipoprotein</keyword>
<feature type="chain" id="PRO_5002416879" evidence="1">
    <location>
        <begin position="19"/>
        <end position="499"/>
    </location>
</feature>
<accession>A0A0E3ZVV0</accession>
<dbReference type="PATRIC" id="fig|1379870.5.peg.2393"/>
<dbReference type="RefSeq" id="WP_046573835.1">
    <property type="nucleotide sequence ID" value="NZ_CP010429.1"/>
</dbReference>
<reference evidence="2 3" key="1">
    <citation type="journal article" date="2014" name="Curr. Microbiol.">
        <title>Spirosoma radiotolerans sp. nov., a gamma-radiation-resistant bacterium isolated from gamma ray-irradiated soil.</title>
        <authorList>
            <person name="Lee J.J."/>
            <person name="Srinivasan S."/>
            <person name="Lim S."/>
            <person name="Joe M."/>
            <person name="Im S."/>
            <person name="Bae S.I."/>
            <person name="Park K.R."/>
            <person name="Han J.H."/>
            <person name="Park S.H."/>
            <person name="Joo B.M."/>
            <person name="Park S.J."/>
            <person name="Kim M.K."/>
        </authorList>
    </citation>
    <scope>NUCLEOTIDE SEQUENCE [LARGE SCALE GENOMIC DNA]</scope>
    <source>
        <strain evidence="2 3">DG5A</strain>
    </source>
</reference>
<organism evidence="2 3">
    <name type="scientific">Spirosoma radiotolerans</name>
    <dbReference type="NCBI Taxonomy" id="1379870"/>
    <lineage>
        <taxon>Bacteria</taxon>
        <taxon>Pseudomonadati</taxon>
        <taxon>Bacteroidota</taxon>
        <taxon>Cytophagia</taxon>
        <taxon>Cytophagales</taxon>
        <taxon>Cytophagaceae</taxon>
        <taxon>Spirosoma</taxon>
    </lineage>
</organism>
<keyword evidence="3" id="KW-1185">Reference proteome</keyword>
<evidence type="ECO:0000313" key="3">
    <source>
        <dbReference type="Proteomes" id="UP000033054"/>
    </source>
</evidence>
<dbReference type="OrthoDB" id="596512at2"/>
<name>A0A0E3ZVV0_9BACT</name>
<dbReference type="EMBL" id="CP010429">
    <property type="protein sequence ID" value="AKD55343.1"/>
    <property type="molecule type" value="Genomic_DNA"/>
</dbReference>
<dbReference type="InterPro" id="IPR038636">
    <property type="entry name" value="Wzi_sf"/>
</dbReference>
<sequence length="499" mass="56075">MANCIRFFFFLLSIASVSDLFGQALPDTITTRQRFMTEVGGFGSSASQTPFWFRSRQYGTIPLTGPAGLVRMGFTRQFGNFQNPHNVHVKVSVEGVANIGTTSRVILPVAFASLLFKNFELYAGRRREVFGLVDTLLSSGSYAWSGNALPLYKVQLGTRGYAPIGFTKGVLAINALYAHGWFSNTDSVQNSFLHQKALFARISIAKGRIKLYGGLTHLTQWGGRSEAIGYLAPHGQIPSSFKDYLNVVFVRQPPADTTKYSQFDSDNQVGNHLGSIDFALEINTSESNWFLYYQHPYEDKSGVAFQNMPDGLYGIRWKNQRNNQRFQLKQLTLEFLTTLNQSGFTKEIGNRLYNGADDYFNNGQFVDGWTHKQRVIGTPFMTRWLDSREDLHDLKGGNPWDGRYMISNNRVQVGHLGLLGQWPSGTQLWAMLSFSKNFGRPISTDPRMPLSQFSGLARLQIPVQWFGRSQLCLAIASDQGAWLTNNVGGWVSLKKVIQR</sequence>
<evidence type="ECO:0000256" key="1">
    <source>
        <dbReference type="SAM" id="SignalP"/>
    </source>
</evidence>
<dbReference type="Proteomes" id="UP000033054">
    <property type="component" value="Chromosome"/>
</dbReference>
<protein>
    <submittedName>
        <fullName evidence="2">Lipoprotein</fullName>
    </submittedName>
</protein>
<proteinExistence type="predicted"/>
<feature type="signal peptide" evidence="1">
    <location>
        <begin position="1"/>
        <end position="18"/>
    </location>
</feature>
<dbReference type="Pfam" id="PF14052">
    <property type="entry name" value="Caps_assemb_Wzi"/>
    <property type="match status" value="1"/>
</dbReference>
<gene>
    <name evidence="2" type="ORF">SD10_10985</name>
</gene>
<dbReference type="HOGENOM" id="CLU_038260_0_0_10"/>
<keyword evidence="1" id="KW-0732">Signal</keyword>
<dbReference type="Gene3D" id="2.40.160.130">
    <property type="entry name" value="Capsule assembly protein Wzi"/>
    <property type="match status" value="1"/>
</dbReference>
<dbReference type="KEGG" id="srd:SD10_10985"/>
<evidence type="ECO:0000313" key="2">
    <source>
        <dbReference type="EMBL" id="AKD55343.1"/>
    </source>
</evidence>
<dbReference type="AlphaFoldDB" id="A0A0E3ZVV0"/>